<dbReference type="EMBL" id="UGJE01000002">
    <property type="protein sequence ID" value="STQ86704.1"/>
    <property type="molecule type" value="Genomic_DNA"/>
</dbReference>
<keyword evidence="3 5" id="KW-0378">Hydrolase</keyword>
<evidence type="ECO:0000256" key="2">
    <source>
        <dbReference type="ARBA" id="ARBA00022670"/>
    </source>
</evidence>
<organism evidence="7 10">
    <name type="scientific">Helicobacter muridarum</name>
    <dbReference type="NCBI Taxonomy" id="216"/>
    <lineage>
        <taxon>Bacteria</taxon>
        <taxon>Pseudomonadati</taxon>
        <taxon>Campylobacterota</taxon>
        <taxon>Epsilonproteobacteria</taxon>
        <taxon>Campylobacterales</taxon>
        <taxon>Helicobacteraceae</taxon>
        <taxon>Helicobacter</taxon>
    </lineage>
</organism>
<evidence type="ECO:0000256" key="5">
    <source>
        <dbReference type="RuleBase" id="RU004404"/>
    </source>
</evidence>
<dbReference type="STRING" id="216.LS73_01470"/>
<proteinExistence type="inferred from homology"/>
<evidence type="ECO:0000313" key="7">
    <source>
        <dbReference type="EMBL" id="STQ86704.1"/>
    </source>
</evidence>
<dbReference type="Pfam" id="PF17820">
    <property type="entry name" value="PDZ_6"/>
    <property type="match status" value="1"/>
</dbReference>
<comment type="similarity">
    <text evidence="1 5">Belongs to the peptidase S41A family.</text>
</comment>
<dbReference type="Proteomes" id="UP000029922">
    <property type="component" value="Unassembled WGS sequence"/>
</dbReference>
<dbReference type="InterPro" id="IPR029045">
    <property type="entry name" value="ClpP/crotonase-like_dom_sf"/>
</dbReference>
<keyword evidence="4 5" id="KW-0720">Serine protease</keyword>
<evidence type="ECO:0000259" key="6">
    <source>
        <dbReference type="PROSITE" id="PS50106"/>
    </source>
</evidence>
<evidence type="ECO:0000313" key="8">
    <source>
        <dbReference type="EMBL" id="TLE00926.1"/>
    </source>
</evidence>
<keyword evidence="10" id="KW-1185">Reference proteome</keyword>
<dbReference type="SMART" id="SM00245">
    <property type="entry name" value="TSPc"/>
    <property type="match status" value="1"/>
</dbReference>
<dbReference type="Gene3D" id="3.90.226.10">
    <property type="entry name" value="2-enoyl-CoA Hydratase, Chain A, domain 1"/>
    <property type="match status" value="1"/>
</dbReference>
<reference evidence="7 10" key="2">
    <citation type="submission" date="2018-06" db="EMBL/GenBank/DDBJ databases">
        <authorList>
            <consortium name="Pathogen Informatics"/>
            <person name="Doyle S."/>
        </authorList>
    </citation>
    <scope>NUCLEOTIDE SEQUENCE [LARGE SCALE GENOMIC DNA]</scope>
    <source>
        <strain evidence="7 10">NCTC12714</strain>
    </source>
</reference>
<dbReference type="InterPro" id="IPR055210">
    <property type="entry name" value="CtpA/B_N"/>
</dbReference>
<sequence>MKKINIYLLSGVLSSCLLIGGFGVSQSNSINQSLSNALPNNTNNDQIKPKKKLSKAERDKAFQRFLHAVNIVESSYVNDIDTDEVIDKAISGLLSNLDAHSSYLQKKDYEELRTKTSGSFSGIGITVGMKDGALTVIAPLDDTPGKKAGLKSGDIILKIDDKPTLDMKIDQAVSLMKGKKGTKVTLTVIRAGENKPLTFEIKRDEVKIRSTVVSNIEDTNYAYLRISNFDQNVTQEARKSLKQLGKIDGIVLDLRSNPGGLLDQAISLAGLFLENKIIVREKGKTENIELKSGQNAEFKNIPLVVLVNGGSASASEIVAGALQDHKRAVIVGEVTFGKGSVQKIFSFDKKGEEALKLTVAKYYLPTGRSIQAIGVTPDIIVSEGEVPLGSQNQIEFKEADLKRHLKNEFLDETKEESKESKKDSDKSIKQSAIVKDIQLKSAIDVLKAWAVINKE</sequence>
<evidence type="ECO:0000256" key="3">
    <source>
        <dbReference type="ARBA" id="ARBA00022801"/>
    </source>
</evidence>
<reference evidence="8 9" key="1">
    <citation type="journal article" date="2014" name="Genome Announc.">
        <title>Draft genome sequences of eight enterohepatic helicobacter species isolated from both laboratory and wild rodents.</title>
        <authorList>
            <person name="Sheh A."/>
            <person name="Shen Z."/>
            <person name="Fox J.G."/>
        </authorList>
    </citation>
    <scope>NUCLEOTIDE SEQUENCE [LARGE SCALE GENOMIC DNA]</scope>
    <source>
        <strain evidence="8 9">ST1</strain>
    </source>
</reference>
<dbReference type="InterPro" id="IPR036034">
    <property type="entry name" value="PDZ_sf"/>
</dbReference>
<dbReference type="PROSITE" id="PS51257">
    <property type="entry name" value="PROKAR_LIPOPROTEIN"/>
    <property type="match status" value="1"/>
</dbReference>
<dbReference type="Gene3D" id="3.30.750.44">
    <property type="match status" value="1"/>
</dbReference>
<dbReference type="CDD" id="cd07560">
    <property type="entry name" value="Peptidase_S41_CPP"/>
    <property type="match status" value="1"/>
</dbReference>
<dbReference type="Pfam" id="PF03572">
    <property type="entry name" value="Peptidase_S41"/>
    <property type="match status" value="1"/>
</dbReference>
<dbReference type="PANTHER" id="PTHR32060:SF30">
    <property type="entry name" value="CARBOXY-TERMINAL PROCESSING PROTEASE CTPA"/>
    <property type="match status" value="1"/>
</dbReference>
<dbReference type="InterPro" id="IPR004447">
    <property type="entry name" value="Peptidase_S41A"/>
</dbReference>
<dbReference type="Proteomes" id="UP000255139">
    <property type="component" value="Unassembled WGS sequence"/>
</dbReference>
<dbReference type="CDD" id="cd06782">
    <property type="entry name" value="cpPDZ_CPP-like"/>
    <property type="match status" value="1"/>
</dbReference>
<keyword evidence="2 5" id="KW-0645">Protease</keyword>
<name>A0A099U237_9HELI</name>
<evidence type="ECO:0000313" key="9">
    <source>
        <dbReference type="Proteomes" id="UP000029922"/>
    </source>
</evidence>
<dbReference type="GO" id="GO:0007165">
    <property type="term" value="P:signal transduction"/>
    <property type="evidence" value="ECO:0007669"/>
    <property type="project" value="TreeGrafter"/>
</dbReference>
<dbReference type="PROSITE" id="PS50106">
    <property type="entry name" value="PDZ"/>
    <property type="match status" value="1"/>
</dbReference>
<dbReference type="InterPro" id="IPR041489">
    <property type="entry name" value="PDZ_6"/>
</dbReference>
<dbReference type="PANTHER" id="PTHR32060">
    <property type="entry name" value="TAIL-SPECIFIC PROTEASE"/>
    <property type="match status" value="1"/>
</dbReference>
<evidence type="ECO:0000256" key="4">
    <source>
        <dbReference type="ARBA" id="ARBA00022825"/>
    </source>
</evidence>
<dbReference type="AlphaFoldDB" id="A0A099U237"/>
<dbReference type="RefSeq" id="WP_034556893.1">
    <property type="nucleotide sequence ID" value="NZ_FZML01000019.1"/>
</dbReference>
<dbReference type="OrthoDB" id="9812068at2"/>
<gene>
    <name evidence="7" type="primary">ctpB</name>
    <name evidence="8" type="ORF">LS73_003235</name>
    <name evidence="7" type="ORF">NCTC12714_01515</name>
</gene>
<dbReference type="SUPFAM" id="SSF52096">
    <property type="entry name" value="ClpP/crotonase"/>
    <property type="match status" value="1"/>
</dbReference>
<feature type="domain" description="PDZ" evidence="6">
    <location>
        <begin position="109"/>
        <end position="177"/>
    </location>
</feature>
<evidence type="ECO:0000256" key="1">
    <source>
        <dbReference type="ARBA" id="ARBA00009179"/>
    </source>
</evidence>
<dbReference type="GO" id="GO:0006508">
    <property type="term" value="P:proteolysis"/>
    <property type="evidence" value="ECO:0007669"/>
    <property type="project" value="UniProtKB-KW"/>
</dbReference>
<accession>A0A099U237</accession>
<dbReference type="SUPFAM" id="SSF50156">
    <property type="entry name" value="PDZ domain-like"/>
    <property type="match status" value="1"/>
</dbReference>
<dbReference type="EMBL" id="JRPD02000004">
    <property type="protein sequence ID" value="TLE00926.1"/>
    <property type="molecule type" value="Genomic_DNA"/>
</dbReference>
<dbReference type="NCBIfam" id="TIGR00225">
    <property type="entry name" value="prc"/>
    <property type="match status" value="1"/>
</dbReference>
<dbReference type="FunFam" id="2.30.42.10:FF:000063">
    <property type="entry name" value="Peptidase, S41 family"/>
    <property type="match status" value="1"/>
</dbReference>
<dbReference type="Pfam" id="PF22694">
    <property type="entry name" value="CtpB_N-like"/>
    <property type="match status" value="1"/>
</dbReference>
<evidence type="ECO:0000313" key="10">
    <source>
        <dbReference type="Proteomes" id="UP000255139"/>
    </source>
</evidence>
<dbReference type="GO" id="GO:0004252">
    <property type="term" value="F:serine-type endopeptidase activity"/>
    <property type="evidence" value="ECO:0007669"/>
    <property type="project" value="UniProtKB-EC"/>
</dbReference>
<dbReference type="Gene3D" id="2.30.42.10">
    <property type="match status" value="1"/>
</dbReference>
<dbReference type="GO" id="GO:0030288">
    <property type="term" value="C:outer membrane-bounded periplasmic space"/>
    <property type="evidence" value="ECO:0007669"/>
    <property type="project" value="TreeGrafter"/>
</dbReference>
<dbReference type="EC" id="3.4.21.102" evidence="7"/>
<dbReference type="InterPro" id="IPR001478">
    <property type="entry name" value="PDZ"/>
</dbReference>
<dbReference type="SMART" id="SM00228">
    <property type="entry name" value="PDZ"/>
    <property type="match status" value="1"/>
</dbReference>
<dbReference type="InterPro" id="IPR005151">
    <property type="entry name" value="Tail-specific_protease"/>
</dbReference>
<protein>
    <submittedName>
        <fullName evidence="7">Carboxy-terminal processing protease</fullName>
        <ecNumber evidence="7">3.4.21.102</ecNumber>
    </submittedName>
    <submittedName>
        <fullName evidence="8">S41 family peptidase</fullName>
    </submittedName>
</protein>